<reference evidence="11" key="2">
    <citation type="submission" date="2025-08" db="UniProtKB">
        <authorList>
            <consortium name="Ensembl"/>
        </authorList>
    </citation>
    <scope>IDENTIFICATION</scope>
    <source>
        <strain evidence="11">Boxer</strain>
    </source>
</reference>
<dbReference type="GO" id="GO:0003924">
    <property type="term" value="F:GTPase activity"/>
    <property type="evidence" value="ECO:0000318"/>
    <property type="project" value="GO_Central"/>
</dbReference>
<evidence type="ECO:0000313" key="12">
    <source>
        <dbReference type="Proteomes" id="UP000805418"/>
    </source>
</evidence>
<dbReference type="Pfam" id="PF02881">
    <property type="entry name" value="SRP54_N"/>
    <property type="match status" value="1"/>
</dbReference>
<evidence type="ECO:0000256" key="4">
    <source>
        <dbReference type="ARBA" id="ARBA00022824"/>
    </source>
</evidence>
<reference evidence="11" key="1">
    <citation type="submission" date="2020-03" db="EMBL/GenBank/DDBJ databases">
        <title>Long-read based genome assembly of a Labrador retriever dog.</title>
        <authorList>
            <person name="Eory L."/>
            <person name="Zhang W."/>
            <person name="Schoenebeck J."/>
        </authorList>
    </citation>
    <scope>NUCLEOTIDE SEQUENCE [LARGE SCALE GENOMIC DNA]</scope>
    <source>
        <strain evidence="11">Labrador retriever</strain>
    </source>
</reference>
<evidence type="ECO:0000256" key="7">
    <source>
        <dbReference type="ARBA" id="ARBA00023170"/>
    </source>
</evidence>
<evidence type="ECO:0000256" key="5">
    <source>
        <dbReference type="ARBA" id="ARBA00023134"/>
    </source>
</evidence>
<evidence type="ECO:0000256" key="6">
    <source>
        <dbReference type="ARBA" id="ARBA00023136"/>
    </source>
</evidence>
<dbReference type="GO" id="GO:0005785">
    <property type="term" value="C:signal recognition particle receptor complex"/>
    <property type="evidence" value="ECO:0007669"/>
    <property type="project" value="InterPro"/>
</dbReference>
<dbReference type="InterPro" id="IPR011012">
    <property type="entry name" value="Longin-like_dom_sf"/>
</dbReference>
<evidence type="ECO:0000256" key="9">
    <source>
        <dbReference type="ARBA" id="ARBA00056667"/>
    </source>
</evidence>
<evidence type="ECO:0000313" key="11">
    <source>
        <dbReference type="Ensembl" id="ENSCAFP00845013108.1"/>
    </source>
</evidence>
<dbReference type="OrthoDB" id="1727884at2759"/>
<name>A0A8I3RWZ1_CANLF</name>
<dbReference type="GO" id="GO:0006614">
    <property type="term" value="P:SRP-dependent cotranslational protein targeting to membrane"/>
    <property type="evidence" value="ECO:0007669"/>
    <property type="project" value="InterPro"/>
</dbReference>
<comment type="function">
    <text evidence="9">Component of the SRP (signal recognition particle) receptor. Ensures, in conjunction with the signal recognition particle, the correct targeting of the nascent secretory proteins to the endoplasmic reticulum membrane system. Forms a guanosine 5'-triphosphate (GTP)-dependent complex with the SRP subunit SRP54. SRP receptor compaction and GTPase rearrangement drive SRP-mediated cotranslational protein translocation into the ER.</text>
</comment>
<comment type="similarity">
    <text evidence="2">Belongs to the GTP-binding SRP family.</text>
</comment>
<evidence type="ECO:0000256" key="8">
    <source>
        <dbReference type="ARBA" id="ARBA00029433"/>
    </source>
</evidence>
<dbReference type="Pfam" id="PF04086">
    <property type="entry name" value="SRP-alpha_N"/>
    <property type="match status" value="1"/>
</dbReference>
<dbReference type="InterPro" id="IPR042101">
    <property type="entry name" value="SRP54_N_sf"/>
</dbReference>
<dbReference type="SUPFAM" id="SSF64356">
    <property type="entry name" value="SNARE-like"/>
    <property type="match status" value="1"/>
</dbReference>
<dbReference type="InterPro" id="IPR007222">
    <property type="entry name" value="Sig_recog_particle_rcpt_asu_N"/>
</dbReference>
<dbReference type="Proteomes" id="UP000805418">
    <property type="component" value="Chromosome 5"/>
</dbReference>
<dbReference type="FunFam" id="1.20.120.140:FF:000010">
    <property type="entry name" value="signal recognition particle receptor subunit alpha isoform X2"/>
    <property type="match status" value="1"/>
</dbReference>
<dbReference type="FunFam" id="3.30.450.60:FF:000021">
    <property type="entry name" value="signal recognition particle receptor subunit alpha isoform X2"/>
    <property type="match status" value="1"/>
</dbReference>
<dbReference type="Gene3D" id="3.30.450.60">
    <property type="match status" value="1"/>
</dbReference>
<dbReference type="Gene3D" id="3.40.50.300">
    <property type="entry name" value="P-loop containing nucleotide triphosphate hydrolases"/>
    <property type="match status" value="1"/>
</dbReference>
<dbReference type="AlphaFoldDB" id="A0A8I3RWZ1"/>
<dbReference type="InterPro" id="IPR027417">
    <property type="entry name" value="P-loop_NTPase"/>
</dbReference>
<reference evidence="11" key="3">
    <citation type="submission" date="2025-09" db="UniProtKB">
        <authorList>
            <consortium name="Ensembl"/>
        </authorList>
    </citation>
    <scope>IDENTIFICATION</scope>
    <source>
        <strain evidence="11">Boxer</strain>
    </source>
</reference>
<dbReference type="SUPFAM" id="SSF52540">
    <property type="entry name" value="P-loop containing nucleoside triphosphate hydrolases"/>
    <property type="match status" value="1"/>
</dbReference>
<feature type="compositionally biased region" description="Polar residues" evidence="10">
    <location>
        <begin position="304"/>
        <end position="314"/>
    </location>
</feature>
<dbReference type="SMART" id="SM00963">
    <property type="entry name" value="SRP54_N"/>
    <property type="match status" value="1"/>
</dbReference>
<dbReference type="GeneTree" id="ENSGT00550000074936"/>
<sequence>MLDFFTIFSKGGLVLWCFQGVSDSCTGPVNALIRSVLLQERGGNNSFTHEALTLKYKLDNQFELVFVVGFQKILTLTYVDKLIDDVHRLFRDKYRTEIQQQSALSLLNGTFDFQNDFLRLLREAEESSKIRAPTTMKKFEDSEKAKKPVRSMIETRGEKPKEKAKNSKKKGAKKESSDGPLATGKAVPAEKSGLPAGPENGVELSKEELIRRKREEFIQKHGRGLEKSSKSTKSDAPKEKGKKAPRVWALGGCANKEVLDYSAPTTNGAPDAAPPEDINLIRGTGPGGQLQDLDCSSSDDEETAQNASKPSATKGTLGGMFGMLKGLVGSKSLSREDMESVLDKMRDHLIAKNVAADIAVQLCESVANKLEGKVMGTFSTVTSTVKQALQESLVQILQPQRRVDMLRDIMDAQRHQRPYVVTFCGVNGVGKSTNLAKISFWLLENGFSVLIAACDTFRAGAVEQLRTHTRRLSALHPPEKHAGRTMVQLFEKGYGKDAAGIAMEAIAFGTVHRTGAGLGGCCGPLSSLGFVEDQGSPPTNLLLSSKSGWRTCHQEWLTAGKTNIFQSRKPVTHLFYPVGRTVLTTKHRTGFCSHYLITRSGARESKHTGF</sequence>
<keyword evidence="3" id="KW-0547">Nucleotide-binding</keyword>
<feature type="region of interest" description="Disordered" evidence="10">
    <location>
        <begin position="132"/>
        <end position="205"/>
    </location>
</feature>
<keyword evidence="12" id="KW-1185">Reference proteome</keyword>
<proteinExistence type="inferred from homology"/>
<gene>
    <name evidence="11" type="primary">SRPRA</name>
</gene>
<dbReference type="GO" id="GO:0006886">
    <property type="term" value="P:intracellular protein transport"/>
    <property type="evidence" value="ECO:0007669"/>
    <property type="project" value="InterPro"/>
</dbReference>
<dbReference type="PANTHER" id="PTHR43134">
    <property type="entry name" value="SIGNAL RECOGNITION PARTICLE RECEPTOR SUBUNIT ALPHA"/>
    <property type="match status" value="1"/>
</dbReference>
<dbReference type="InterPro" id="IPR000897">
    <property type="entry name" value="SRP54_GTPase_dom"/>
</dbReference>
<dbReference type="PANTHER" id="PTHR43134:SF1">
    <property type="entry name" value="SIGNAL RECOGNITION PARTICLE RECEPTOR SUBUNIT ALPHA"/>
    <property type="match status" value="1"/>
</dbReference>
<keyword evidence="6" id="KW-0472">Membrane</keyword>
<keyword evidence="4" id="KW-0256">Endoplasmic reticulum</keyword>
<evidence type="ECO:0000256" key="1">
    <source>
        <dbReference type="ARBA" id="ARBA00004586"/>
    </source>
</evidence>
<dbReference type="Gene3D" id="1.20.120.140">
    <property type="entry name" value="Signal recognition particle SRP54, nucleotide-binding domain"/>
    <property type="match status" value="1"/>
</dbReference>
<dbReference type="FunCoup" id="A0A8I3RWZ1">
    <property type="interactions" value="1495"/>
</dbReference>
<dbReference type="InterPro" id="IPR036225">
    <property type="entry name" value="SRP/SRP_N"/>
</dbReference>
<dbReference type="SUPFAM" id="SSF47364">
    <property type="entry name" value="Domain of the SRP/SRP receptor G-proteins"/>
    <property type="match status" value="1"/>
</dbReference>
<dbReference type="SMART" id="SM00962">
    <property type="entry name" value="SRP54"/>
    <property type="match status" value="1"/>
</dbReference>
<evidence type="ECO:0000256" key="10">
    <source>
        <dbReference type="SAM" id="MobiDB-lite"/>
    </source>
</evidence>
<dbReference type="GO" id="GO:0005525">
    <property type="term" value="F:GTP binding"/>
    <property type="evidence" value="ECO:0007669"/>
    <property type="project" value="UniProtKB-KW"/>
</dbReference>
<evidence type="ECO:0000256" key="2">
    <source>
        <dbReference type="ARBA" id="ARBA00008531"/>
    </source>
</evidence>
<dbReference type="GO" id="GO:0005789">
    <property type="term" value="C:endoplasmic reticulum membrane"/>
    <property type="evidence" value="ECO:0000318"/>
    <property type="project" value="GO_Central"/>
</dbReference>
<dbReference type="Ensembl" id="ENSCAFT00845016850.1">
    <property type="protein sequence ID" value="ENSCAFP00845013108.1"/>
    <property type="gene ID" value="ENSCAFG00845009534.1"/>
</dbReference>
<keyword evidence="7" id="KW-0675">Receptor</keyword>
<dbReference type="GO" id="GO:0005047">
    <property type="term" value="F:signal recognition particle binding"/>
    <property type="evidence" value="ECO:0000318"/>
    <property type="project" value="GO_Central"/>
</dbReference>
<feature type="region of interest" description="Disordered" evidence="10">
    <location>
        <begin position="218"/>
        <end position="245"/>
    </location>
</feature>
<dbReference type="InterPro" id="IPR013822">
    <property type="entry name" value="Signal_recog_particl_SRP54_hlx"/>
</dbReference>
<protein>
    <submittedName>
        <fullName evidence="11">SRP receptor subunit alpha</fullName>
    </submittedName>
</protein>
<accession>A0A8I3RWZ1</accession>
<keyword evidence="5" id="KW-0342">GTP-binding</keyword>
<feature type="compositionally biased region" description="Basic and acidic residues" evidence="10">
    <location>
        <begin position="218"/>
        <end position="239"/>
    </location>
</feature>
<comment type="subcellular location">
    <subcellularLocation>
        <location evidence="8">Endomembrane system</location>
        <topology evidence="8">Peripheral membrane protein</topology>
        <orientation evidence="8">Cytoplasmic side</orientation>
    </subcellularLocation>
    <subcellularLocation>
        <location evidence="1">Endoplasmic reticulum membrane</location>
    </subcellularLocation>
</comment>
<evidence type="ECO:0000256" key="3">
    <source>
        <dbReference type="ARBA" id="ARBA00022741"/>
    </source>
</evidence>
<organism evidence="11 12">
    <name type="scientific">Canis lupus familiaris</name>
    <name type="common">Dog</name>
    <name type="synonym">Canis familiaris</name>
    <dbReference type="NCBI Taxonomy" id="9615"/>
    <lineage>
        <taxon>Eukaryota</taxon>
        <taxon>Metazoa</taxon>
        <taxon>Chordata</taxon>
        <taxon>Craniata</taxon>
        <taxon>Vertebrata</taxon>
        <taxon>Euteleostomi</taxon>
        <taxon>Mammalia</taxon>
        <taxon>Eutheria</taxon>
        <taxon>Laurasiatheria</taxon>
        <taxon>Carnivora</taxon>
        <taxon>Caniformia</taxon>
        <taxon>Canidae</taxon>
        <taxon>Canis</taxon>
    </lineage>
</organism>
<feature type="compositionally biased region" description="Basic and acidic residues" evidence="10">
    <location>
        <begin position="137"/>
        <end position="146"/>
    </location>
</feature>
<dbReference type="CDD" id="cd14826">
    <property type="entry name" value="SR_alpha_SRX"/>
    <property type="match status" value="1"/>
</dbReference>
<dbReference type="GO" id="GO:0045047">
    <property type="term" value="P:protein targeting to ER"/>
    <property type="evidence" value="ECO:0000318"/>
    <property type="project" value="GO_Central"/>
</dbReference>
<feature type="region of interest" description="Disordered" evidence="10">
    <location>
        <begin position="262"/>
        <end position="315"/>
    </location>
</feature>
<feature type="compositionally biased region" description="Basic and acidic residues" evidence="10">
    <location>
        <begin position="153"/>
        <end position="165"/>
    </location>
</feature>
<dbReference type="Pfam" id="PF00448">
    <property type="entry name" value="SRP54"/>
    <property type="match status" value="1"/>
</dbReference>